<dbReference type="EMBL" id="BSSD01000004">
    <property type="protein sequence ID" value="GLW91955.1"/>
    <property type="molecule type" value="Genomic_DNA"/>
</dbReference>
<evidence type="ECO:0000313" key="1">
    <source>
        <dbReference type="EMBL" id="GLW91955.1"/>
    </source>
</evidence>
<dbReference type="Proteomes" id="UP001165042">
    <property type="component" value="Unassembled WGS sequence"/>
</dbReference>
<sequence>MSEQRHALILHLASGGEPLIFSLSERSAKSLTSRLPVLMASGGVDTPELADGTTAAVNFGHVASAHLDTLPAHVKVYGTPSKRSHGFGATTE</sequence>
<keyword evidence="2" id="KW-1185">Reference proteome</keyword>
<dbReference type="RefSeq" id="WP_285610702.1">
    <property type="nucleotide sequence ID" value="NZ_BSSD01000004.1"/>
</dbReference>
<gene>
    <name evidence="1" type="ORF">Aglo03_27710</name>
</gene>
<proteinExistence type="predicted"/>
<comment type="caution">
    <text evidence="1">The sequence shown here is derived from an EMBL/GenBank/DDBJ whole genome shotgun (WGS) entry which is preliminary data.</text>
</comment>
<protein>
    <submittedName>
        <fullName evidence="1">Uncharacterized protein</fullName>
    </submittedName>
</protein>
<accession>A0A9W6V6T5</accession>
<reference evidence="1" key="1">
    <citation type="submission" date="2023-02" db="EMBL/GenBank/DDBJ databases">
        <title>Actinokineospora globicatena NBRC 15670.</title>
        <authorList>
            <person name="Ichikawa N."/>
            <person name="Sato H."/>
            <person name="Tonouchi N."/>
        </authorList>
    </citation>
    <scope>NUCLEOTIDE SEQUENCE</scope>
    <source>
        <strain evidence="1">NBRC 15670</strain>
    </source>
</reference>
<evidence type="ECO:0000313" key="2">
    <source>
        <dbReference type="Proteomes" id="UP001165042"/>
    </source>
</evidence>
<dbReference type="AlphaFoldDB" id="A0A9W6V6T5"/>
<organism evidence="1 2">
    <name type="scientific">Actinokineospora globicatena</name>
    <dbReference type="NCBI Taxonomy" id="103729"/>
    <lineage>
        <taxon>Bacteria</taxon>
        <taxon>Bacillati</taxon>
        <taxon>Actinomycetota</taxon>
        <taxon>Actinomycetes</taxon>
        <taxon>Pseudonocardiales</taxon>
        <taxon>Pseudonocardiaceae</taxon>
        <taxon>Actinokineospora</taxon>
    </lineage>
</organism>
<name>A0A9W6V6T5_9PSEU</name>